<evidence type="ECO:0000256" key="2">
    <source>
        <dbReference type="SAM" id="MobiDB-lite"/>
    </source>
</evidence>
<dbReference type="Pfam" id="PF04519">
    <property type="entry name" value="Bactofilin"/>
    <property type="match status" value="1"/>
</dbReference>
<dbReference type="AlphaFoldDB" id="A0A1I6JY59"/>
<dbReference type="PANTHER" id="PTHR35024:SF4">
    <property type="entry name" value="POLYMER-FORMING CYTOSKELETAL PROTEIN"/>
    <property type="match status" value="1"/>
</dbReference>
<proteinExistence type="inferred from homology"/>
<sequence length="174" mass="18382">MLSKKKQKPKRPQGHFDTLISAKTTVEGNIRFCGGLHVDGKVQGNIMAEEQADTALIRVSECGEVQGDIVAPHIVINGTVTGDVFALSHLELAEKAAIKGNVFYNLIQMEAGASVNGNMVHSKDPDALPRPARLNAPLTRGPVDQTGDELPEDSPGEPGVNPLDEALPAGGSKE</sequence>
<name>A0A1I6JY59_9GAMM</name>
<dbReference type="RefSeq" id="WP_092015984.1">
    <property type="nucleotide sequence ID" value="NZ_FOYW01000003.1"/>
</dbReference>
<protein>
    <submittedName>
        <fullName evidence="3">Protein CcmA, bactofilin family</fullName>
    </submittedName>
</protein>
<dbReference type="STRING" id="650891.SAMN05216203_3407"/>
<evidence type="ECO:0000313" key="3">
    <source>
        <dbReference type="EMBL" id="SFR83470.1"/>
    </source>
</evidence>
<dbReference type="EMBL" id="FOYW01000003">
    <property type="protein sequence ID" value="SFR83470.1"/>
    <property type="molecule type" value="Genomic_DNA"/>
</dbReference>
<evidence type="ECO:0000256" key="1">
    <source>
        <dbReference type="ARBA" id="ARBA00044755"/>
    </source>
</evidence>
<dbReference type="PANTHER" id="PTHR35024">
    <property type="entry name" value="HYPOTHETICAL CYTOSOLIC PROTEIN"/>
    <property type="match status" value="1"/>
</dbReference>
<dbReference type="Proteomes" id="UP000198644">
    <property type="component" value="Unassembled WGS sequence"/>
</dbReference>
<organism evidence="3 4">
    <name type="scientific">Marinobacter daqiaonensis</name>
    <dbReference type="NCBI Taxonomy" id="650891"/>
    <lineage>
        <taxon>Bacteria</taxon>
        <taxon>Pseudomonadati</taxon>
        <taxon>Pseudomonadota</taxon>
        <taxon>Gammaproteobacteria</taxon>
        <taxon>Pseudomonadales</taxon>
        <taxon>Marinobacteraceae</taxon>
        <taxon>Marinobacter</taxon>
    </lineage>
</organism>
<evidence type="ECO:0000313" key="4">
    <source>
        <dbReference type="Proteomes" id="UP000198644"/>
    </source>
</evidence>
<comment type="similarity">
    <text evidence="1">Belongs to the bactofilin family.</text>
</comment>
<dbReference type="OrthoDB" id="5294247at2"/>
<feature type="region of interest" description="Disordered" evidence="2">
    <location>
        <begin position="118"/>
        <end position="174"/>
    </location>
</feature>
<gene>
    <name evidence="3" type="ORF">SAMN05216203_3407</name>
</gene>
<reference evidence="3 4" key="1">
    <citation type="submission" date="2016-10" db="EMBL/GenBank/DDBJ databases">
        <authorList>
            <person name="de Groot N.N."/>
        </authorList>
    </citation>
    <scope>NUCLEOTIDE SEQUENCE [LARGE SCALE GENOMIC DNA]</scope>
    <source>
        <strain evidence="3 4">CGMCC 1.9167</strain>
    </source>
</reference>
<accession>A0A1I6JY59</accession>
<feature type="compositionally biased region" description="Acidic residues" evidence="2">
    <location>
        <begin position="146"/>
        <end position="155"/>
    </location>
</feature>
<keyword evidence="4" id="KW-1185">Reference proteome</keyword>
<dbReference type="InterPro" id="IPR007607">
    <property type="entry name" value="BacA/B"/>
</dbReference>